<feature type="transmembrane region" description="Helical" evidence="1">
    <location>
        <begin position="79"/>
        <end position="99"/>
    </location>
</feature>
<keyword evidence="1" id="KW-0812">Transmembrane</keyword>
<keyword evidence="3" id="KW-1185">Reference proteome</keyword>
<comment type="caution">
    <text evidence="2">The sequence shown here is derived from an EMBL/GenBank/DDBJ whole genome shotgun (WGS) entry which is preliminary data.</text>
</comment>
<gene>
    <name evidence="2" type="ORF">OCOJLMKI_2385</name>
</gene>
<dbReference type="Pfam" id="PF06170">
    <property type="entry name" value="DUF983"/>
    <property type="match status" value="1"/>
</dbReference>
<keyword evidence="1" id="KW-0472">Membrane</keyword>
<reference evidence="2" key="1">
    <citation type="journal article" date="2021" name="Front. Microbiol.">
        <title>Comprehensive Comparative Genomics and Phenotyping of Methylobacterium Species.</title>
        <authorList>
            <person name="Alessa O."/>
            <person name="Ogura Y."/>
            <person name="Fujitani Y."/>
            <person name="Takami H."/>
            <person name="Hayashi T."/>
            <person name="Sahin N."/>
            <person name="Tani A."/>
        </authorList>
    </citation>
    <scope>NUCLEOTIDE SEQUENCE</scope>
    <source>
        <strain evidence="2">DSM 19015</strain>
    </source>
</reference>
<dbReference type="EMBL" id="BPQP01000033">
    <property type="protein sequence ID" value="GJD95175.1"/>
    <property type="molecule type" value="Genomic_DNA"/>
</dbReference>
<evidence type="ECO:0008006" key="4">
    <source>
        <dbReference type="Google" id="ProtNLM"/>
    </source>
</evidence>
<dbReference type="Proteomes" id="UP001055125">
    <property type="component" value="Unassembled WGS sequence"/>
</dbReference>
<keyword evidence="1" id="KW-1133">Transmembrane helix</keyword>
<evidence type="ECO:0000256" key="1">
    <source>
        <dbReference type="SAM" id="Phobius"/>
    </source>
</evidence>
<evidence type="ECO:0000313" key="3">
    <source>
        <dbReference type="Proteomes" id="UP001055125"/>
    </source>
</evidence>
<reference evidence="2" key="2">
    <citation type="submission" date="2021-08" db="EMBL/GenBank/DDBJ databases">
        <authorList>
            <person name="Tani A."/>
            <person name="Ola A."/>
            <person name="Ogura Y."/>
            <person name="Katsura K."/>
            <person name="Hayashi T."/>
        </authorList>
    </citation>
    <scope>NUCLEOTIDE SEQUENCE</scope>
    <source>
        <strain evidence="2">DSM 19015</strain>
    </source>
</reference>
<feature type="transmembrane region" description="Helical" evidence="1">
    <location>
        <begin position="105"/>
        <end position="124"/>
    </location>
</feature>
<proteinExistence type="predicted"/>
<name>A0ABQ4S088_9HYPH</name>
<dbReference type="InterPro" id="IPR009325">
    <property type="entry name" value="DUF983"/>
</dbReference>
<accession>A0ABQ4S088</accession>
<evidence type="ECO:0000313" key="2">
    <source>
        <dbReference type="EMBL" id="GJD95175.1"/>
    </source>
</evidence>
<protein>
    <recommendedName>
        <fullName evidence="4">DUF983 domain-containing protein</fullName>
    </recommendedName>
</protein>
<sequence>MSGAHAHPISALAFDIREVEEHEILVQTFERRSPMATGLRGRCPRCGQGHMFQGFLTFRPSCEACGLDYSGFNSGDGPAFFVMSIVGVIVVGLALWMEIAYEPPIWVHALVAGSLTIGLSLLLVRPLKGVLAALQFVNKAEQGRFR</sequence>
<organism evidence="2 3">
    <name type="scientific">Methylobacterium iners</name>
    <dbReference type="NCBI Taxonomy" id="418707"/>
    <lineage>
        <taxon>Bacteria</taxon>
        <taxon>Pseudomonadati</taxon>
        <taxon>Pseudomonadota</taxon>
        <taxon>Alphaproteobacteria</taxon>
        <taxon>Hyphomicrobiales</taxon>
        <taxon>Methylobacteriaceae</taxon>
        <taxon>Methylobacterium</taxon>
    </lineage>
</organism>